<dbReference type="SUPFAM" id="SSF51197">
    <property type="entry name" value="Clavaminate synthase-like"/>
    <property type="match status" value="1"/>
</dbReference>
<dbReference type="EMBL" id="UINC01005131">
    <property type="protein sequence ID" value="SVA19288.1"/>
    <property type="molecule type" value="Genomic_DNA"/>
</dbReference>
<evidence type="ECO:0000313" key="1">
    <source>
        <dbReference type="EMBL" id="SVA19288.1"/>
    </source>
</evidence>
<organism evidence="1">
    <name type="scientific">marine metagenome</name>
    <dbReference type="NCBI Taxonomy" id="408172"/>
    <lineage>
        <taxon>unclassified sequences</taxon>
        <taxon>metagenomes</taxon>
        <taxon>ecological metagenomes</taxon>
    </lineage>
</organism>
<evidence type="ECO:0008006" key="2">
    <source>
        <dbReference type="Google" id="ProtNLM"/>
    </source>
</evidence>
<gene>
    <name evidence="1" type="ORF">METZ01_LOCUS72142</name>
</gene>
<dbReference type="Gene3D" id="2.60.120.620">
    <property type="entry name" value="q2cbj1_9rhob like domain"/>
    <property type="match status" value="1"/>
</dbReference>
<dbReference type="AlphaFoldDB" id="A0A381TUY8"/>
<name>A0A381TUY8_9ZZZZ</name>
<proteinExistence type="predicted"/>
<protein>
    <recommendedName>
        <fullName evidence="2">Phytanoyl-CoA dioxygenase</fullName>
    </recommendedName>
</protein>
<reference evidence="1" key="1">
    <citation type="submission" date="2018-05" db="EMBL/GenBank/DDBJ databases">
        <authorList>
            <person name="Lanie J.A."/>
            <person name="Ng W.-L."/>
            <person name="Kazmierczak K.M."/>
            <person name="Andrzejewski T.M."/>
            <person name="Davidsen T.M."/>
            <person name="Wayne K.J."/>
            <person name="Tettelin H."/>
            <person name="Glass J.I."/>
            <person name="Rusch D."/>
            <person name="Podicherti R."/>
            <person name="Tsui H.-C.T."/>
            <person name="Winkler M.E."/>
        </authorList>
    </citation>
    <scope>NUCLEOTIDE SEQUENCE</scope>
</reference>
<sequence>MLSKHVKSLSEHLSELEPFRAPALPPRQAPTIYPSPALTGDPQGNTLSTTQIKNWHHQGFCLVDGVWPNELMRQAVTELTATALAPGMGQGKEFPSDLESLNEITLHPRLLRAIAQLLNTDESGIRLQESECWAKTSAVEGPPADGWPALSNSDQRIHMDYPNMYLTHPPQWEAPESVELILYYSDVKTCGGPTHIVPRQGPGDWAYQWPYANMPGAGLHKFINDRTTAERFLRNKDPELYEFRKRLYEREVAVGYSLGTALIYRHDLWHRGTPLTTEREVTRHIHSLSFRKAQSEYCTPWSSGLARALYGRGEAILTRASITQRCVLGFPAPGHPYWNPDTIEAVKARYPGKMDMRPYEDALSEKVP</sequence>
<accession>A0A381TUY8</accession>